<keyword evidence="7" id="KW-1185">Reference proteome</keyword>
<comment type="cofactor">
    <cofactor evidence="1">
        <name>FMN</name>
        <dbReference type="ChEBI" id="CHEBI:58210"/>
    </cofactor>
</comment>
<organism evidence="6 7">
    <name type="scientific">Aquimarina gracilis</name>
    <dbReference type="NCBI Taxonomy" id="874422"/>
    <lineage>
        <taxon>Bacteria</taxon>
        <taxon>Pseudomonadati</taxon>
        <taxon>Bacteroidota</taxon>
        <taxon>Flavobacteriia</taxon>
        <taxon>Flavobacteriales</taxon>
        <taxon>Flavobacteriaceae</taxon>
        <taxon>Aquimarina</taxon>
    </lineage>
</organism>
<evidence type="ECO:0000256" key="3">
    <source>
        <dbReference type="ARBA" id="ARBA00022643"/>
    </source>
</evidence>
<accession>A0ABU5ZQY6</accession>
<evidence type="ECO:0000256" key="1">
    <source>
        <dbReference type="ARBA" id="ARBA00001917"/>
    </source>
</evidence>
<protein>
    <submittedName>
        <fullName evidence="6">Pyridoxamine 5'-phosphate oxidase family protein</fullName>
    </submittedName>
</protein>
<dbReference type="Proteomes" id="UP001327027">
    <property type="component" value="Unassembled WGS sequence"/>
</dbReference>
<dbReference type="InterPro" id="IPR024624">
    <property type="entry name" value="Pyridox_Oxase_Alr4036_FMN-bd"/>
</dbReference>
<dbReference type="InterPro" id="IPR000659">
    <property type="entry name" value="Pyridox_Oxase"/>
</dbReference>
<dbReference type="SUPFAM" id="SSF50475">
    <property type="entry name" value="FMN-binding split barrel"/>
    <property type="match status" value="1"/>
</dbReference>
<dbReference type="Gene3D" id="2.30.110.10">
    <property type="entry name" value="Electron Transport, Fmn-binding Protein, Chain A"/>
    <property type="match status" value="1"/>
</dbReference>
<feature type="domain" description="Pyridoxamine 5'-phosphate oxidase Alr4036 family FMN-binding" evidence="5">
    <location>
        <begin position="13"/>
        <end position="96"/>
    </location>
</feature>
<sequence length="181" mass="21366">MTEIIFSTIVNDLKKATETREHPFRYFTFATSSINGTPRLRTLVLRELDEELNLTVYTDKRSKKITHINEHNTVSLLFLDSERLIQLSIRAKAKIITDDNTIKNIWDQVPQKSRKEYTTKLAPGEEIKNPEQIDFLEEKHFLTAIKLIPDKIEYLRLNRPNHIRVLFKKENNDWKGTYLVP</sequence>
<keyword evidence="3" id="KW-0288">FMN</keyword>
<name>A0ABU5ZQY6_9FLAO</name>
<keyword evidence="4" id="KW-0560">Oxidoreductase</keyword>
<evidence type="ECO:0000313" key="6">
    <source>
        <dbReference type="EMBL" id="MEB3344475.1"/>
    </source>
</evidence>
<dbReference type="PANTHER" id="PTHR10851:SF0">
    <property type="entry name" value="PYRIDOXINE-5'-PHOSPHATE OXIDASE"/>
    <property type="match status" value="1"/>
</dbReference>
<dbReference type="PANTHER" id="PTHR10851">
    <property type="entry name" value="PYRIDOXINE-5-PHOSPHATE OXIDASE"/>
    <property type="match status" value="1"/>
</dbReference>
<dbReference type="Pfam" id="PF12766">
    <property type="entry name" value="Pyridox_oxase_2"/>
    <property type="match status" value="1"/>
</dbReference>
<proteinExistence type="predicted"/>
<evidence type="ECO:0000313" key="7">
    <source>
        <dbReference type="Proteomes" id="UP001327027"/>
    </source>
</evidence>
<reference evidence="6 7" key="1">
    <citation type="journal article" date="2013" name="Int. J. Syst. Evol. Microbiol.">
        <title>Aquimarina gracilis sp. nov., isolated from the gut microflora of a mussel, Mytilus coruscus, and emended description of Aquimarina spongiae.</title>
        <authorList>
            <person name="Park S.C."/>
            <person name="Choe H.N."/>
            <person name="Baik K.S."/>
            <person name="Seong C.N."/>
        </authorList>
    </citation>
    <scope>NUCLEOTIDE SEQUENCE [LARGE SCALE GENOMIC DNA]</scope>
    <source>
        <strain evidence="6 7">PSC32</strain>
    </source>
</reference>
<dbReference type="EMBL" id="JAYKLX010000002">
    <property type="protein sequence ID" value="MEB3344475.1"/>
    <property type="molecule type" value="Genomic_DNA"/>
</dbReference>
<evidence type="ECO:0000256" key="2">
    <source>
        <dbReference type="ARBA" id="ARBA00022630"/>
    </source>
</evidence>
<dbReference type="RefSeq" id="WP_324178523.1">
    <property type="nucleotide sequence ID" value="NZ_BAABAW010000003.1"/>
</dbReference>
<dbReference type="InterPro" id="IPR012349">
    <property type="entry name" value="Split_barrel_FMN-bd"/>
</dbReference>
<keyword evidence="2" id="KW-0285">Flavoprotein</keyword>
<comment type="caution">
    <text evidence="6">The sequence shown here is derived from an EMBL/GenBank/DDBJ whole genome shotgun (WGS) entry which is preliminary data.</text>
</comment>
<evidence type="ECO:0000259" key="5">
    <source>
        <dbReference type="Pfam" id="PF12766"/>
    </source>
</evidence>
<gene>
    <name evidence="6" type="ORF">U6A24_03330</name>
</gene>
<evidence type="ECO:0000256" key="4">
    <source>
        <dbReference type="ARBA" id="ARBA00023002"/>
    </source>
</evidence>